<dbReference type="RefSeq" id="WP_126460688.1">
    <property type="nucleotide sequence ID" value="NZ_AP018721.1"/>
</dbReference>
<dbReference type="Proteomes" id="UP000295135">
    <property type="component" value="Unassembled WGS sequence"/>
</dbReference>
<evidence type="ECO:0000256" key="5">
    <source>
        <dbReference type="RuleBase" id="RU003657"/>
    </source>
</evidence>
<proteinExistence type="inferred from homology"/>
<name>A0A4R3JSC9_9PROT</name>
<dbReference type="InterPro" id="IPR013785">
    <property type="entry name" value="Aldolase_TIM"/>
</dbReference>
<organism evidence="6 7">
    <name type="scientific">Sulfuritortus calidifontis</name>
    <dbReference type="NCBI Taxonomy" id="1914471"/>
    <lineage>
        <taxon>Bacteria</taxon>
        <taxon>Pseudomonadati</taxon>
        <taxon>Pseudomonadota</taxon>
        <taxon>Betaproteobacteria</taxon>
        <taxon>Nitrosomonadales</taxon>
        <taxon>Thiobacillaceae</taxon>
        <taxon>Sulfuritortus</taxon>
    </lineage>
</organism>
<dbReference type="PANTHER" id="PTHR21235">
    <property type="entry name" value="IMIDAZOLE GLYCEROL PHOSPHATE SYNTHASE SUBUNIT HISF/H IGP SYNTHASE SUBUNIT HISF/H"/>
    <property type="match status" value="1"/>
</dbReference>
<accession>A0A4R3JSC9</accession>
<evidence type="ECO:0000256" key="4">
    <source>
        <dbReference type="ARBA" id="ARBA00029440"/>
    </source>
</evidence>
<protein>
    <submittedName>
        <fullName evidence="6">Cyclase</fullName>
    </submittedName>
</protein>
<dbReference type="OrthoDB" id="9781903at2"/>
<comment type="pathway">
    <text evidence="4">Amino-acid biosynthesis.</text>
</comment>
<dbReference type="PANTHER" id="PTHR21235:SF2">
    <property type="entry name" value="IMIDAZOLE GLYCEROL PHOSPHATE SYNTHASE HISHF"/>
    <property type="match status" value="1"/>
</dbReference>
<dbReference type="InterPro" id="IPR011060">
    <property type="entry name" value="RibuloseP-bd_barrel"/>
</dbReference>
<dbReference type="AlphaFoldDB" id="A0A4R3JSC9"/>
<dbReference type="EMBL" id="SLZY01000017">
    <property type="protein sequence ID" value="TCS70133.1"/>
    <property type="molecule type" value="Genomic_DNA"/>
</dbReference>
<dbReference type="GO" id="GO:0000107">
    <property type="term" value="F:imidazoleglycerol-phosphate synthase activity"/>
    <property type="evidence" value="ECO:0007669"/>
    <property type="project" value="TreeGrafter"/>
</dbReference>
<dbReference type="Gene3D" id="3.20.20.70">
    <property type="entry name" value="Aldolase class I"/>
    <property type="match status" value="1"/>
</dbReference>
<evidence type="ECO:0000313" key="7">
    <source>
        <dbReference type="Proteomes" id="UP000295135"/>
    </source>
</evidence>
<dbReference type="GO" id="GO:0000105">
    <property type="term" value="P:L-histidine biosynthetic process"/>
    <property type="evidence" value="ECO:0007669"/>
    <property type="project" value="UniProtKB-KW"/>
</dbReference>
<evidence type="ECO:0000256" key="3">
    <source>
        <dbReference type="ARBA" id="ARBA00023102"/>
    </source>
</evidence>
<sequence>MLKHRLIAVIIVRQGQVVQSVQFKHTNVIHYDAIHAVEAFNAWDIDELVLLNVSRKPESRDGFLQVVESASRYCFVPLAAGGWIGDDDYASRLLRSGADKLVLNTALADDPALVSRLSEKYGAQCIVASLDVKHDAAGKATVFVDRGRRDTGQPPAEWARRAESLGAGEIFFNSVDQDGARQGYDLASLKAVCGAVGVPVIAFGGVFTWQHLLEGIQAGADAVAAANIFHYTEHSTKKAKTYLLEHGVNVRRSGTLKTFQENAD</sequence>
<evidence type="ECO:0000256" key="1">
    <source>
        <dbReference type="ARBA" id="ARBA00009667"/>
    </source>
</evidence>
<dbReference type="InterPro" id="IPR050064">
    <property type="entry name" value="IGPS_HisA/HisF"/>
</dbReference>
<dbReference type="InterPro" id="IPR006062">
    <property type="entry name" value="His_biosynth"/>
</dbReference>
<dbReference type="Pfam" id="PF00977">
    <property type="entry name" value="His_biosynth"/>
    <property type="match status" value="1"/>
</dbReference>
<keyword evidence="3 5" id="KW-0368">Histidine biosynthesis</keyword>
<evidence type="ECO:0000313" key="6">
    <source>
        <dbReference type="EMBL" id="TCS70133.1"/>
    </source>
</evidence>
<dbReference type="SUPFAM" id="SSF51366">
    <property type="entry name" value="Ribulose-phoshate binding barrel"/>
    <property type="match status" value="1"/>
</dbReference>
<comment type="similarity">
    <text evidence="1 5">Belongs to the HisA/HisF family.</text>
</comment>
<gene>
    <name evidence="6" type="ORF">EDC61_11738</name>
</gene>
<evidence type="ECO:0000256" key="2">
    <source>
        <dbReference type="ARBA" id="ARBA00022605"/>
    </source>
</evidence>
<keyword evidence="2 5" id="KW-0028">Amino-acid biosynthesis</keyword>
<keyword evidence="7" id="KW-1185">Reference proteome</keyword>
<reference evidence="6 7" key="1">
    <citation type="submission" date="2019-03" db="EMBL/GenBank/DDBJ databases">
        <title>Genomic Encyclopedia of Type Strains, Phase IV (KMG-IV): sequencing the most valuable type-strain genomes for metagenomic binning, comparative biology and taxonomic classification.</title>
        <authorList>
            <person name="Goeker M."/>
        </authorList>
    </citation>
    <scope>NUCLEOTIDE SEQUENCE [LARGE SCALE GENOMIC DNA]</scope>
    <source>
        <strain evidence="6 7">DSM 103923</strain>
    </source>
</reference>
<comment type="caution">
    <text evidence="6">The sequence shown here is derived from an EMBL/GenBank/DDBJ whole genome shotgun (WGS) entry which is preliminary data.</text>
</comment>